<dbReference type="InterPro" id="IPR013096">
    <property type="entry name" value="Cupin_2"/>
</dbReference>
<feature type="domain" description="Cupin type-2" evidence="1">
    <location>
        <begin position="43"/>
        <end position="87"/>
    </location>
</feature>
<accession>A0A0S4XL57</accession>
<dbReference type="Pfam" id="PF07883">
    <property type="entry name" value="Cupin_2"/>
    <property type="match status" value="1"/>
</dbReference>
<reference evidence="2" key="1">
    <citation type="submission" date="2015-11" db="EMBL/GenBank/DDBJ databases">
        <authorList>
            <person name="Zhang Y."/>
            <person name="Guo Z."/>
        </authorList>
    </citation>
    <scope>NUCLEOTIDE SEQUENCE</scope>
    <source>
        <strain evidence="2">BN30871</strain>
    </source>
</reference>
<gene>
    <name evidence="2" type="ORF">BN3087_170035</name>
</gene>
<proteinExistence type="predicted"/>
<protein>
    <recommendedName>
        <fullName evidence="1">Cupin type-2 domain-containing protein</fullName>
    </recommendedName>
</protein>
<dbReference type="InterPro" id="IPR011051">
    <property type="entry name" value="RmlC_Cupin_sf"/>
</dbReference>
<dbReference type="InterPro" id="IPR014710">
    <property type="entry name" value="RmlC-like_jellyroll"/>
</dbReference>
<dbReference type="EMBL" id="FAXN01000015">
    <property type="protein sequence ID" value="CUV65082.1"/>
    <property type="molecule type" value="Genomic_DNA"/>
</dbReference>
<dbReference type="AlphaFoldDB" id="A0A0S4XL57"/>
<name>A0A0S4XL57_9BACT</name>
<evidence type="ECO:0000259" key="1">
    <source>
        <dbReference type="Pfam" id="PF07883"/>
    </source>
</evidence>
<dbReference type="SUPFAM" id="SSF51182">
    <property type="entry name" value="RmlC-like cupins"/>
    <property type="match status" value="1"/>
</dbReference>
<evidence type="ECO:0000313" key="2">
    <source>
        <dbReference type="EMBL" id="CUV65082.1"/>
    </source>
</evidence>
<sequence>MNIFNYDIPQIGEDFTTLFENKKIKVVRIVSSNTIENKQYIQDEDEFVIVLEGNAKLKIDGCTKCISKGEYVYIPAKTPHEVIETNNGTLWLAIHFI</sequence>
<dbReference type="Gene3D" id="2.60.120.10">
    <property type="entry name" value="Jelly Rolls"/>
    <property type="match status" value="1"/>
</dbReference>
<organism evidence="2">
    <name type="scientific">Sulfurovum sp. enrichment culture clone C5</name>
    <dbReference type="NCBI Taxonomy" id="497650"/>
    <lineage>
        <taxon>Bacteria</taxon>
        <taxon>Pseudomonadati</taxon>
        <taxon>Campylobacterota</taxon>
        <taxon>Epsilonproteobacteria</taxon>
        <taxon>Campylobacterales</taxon>
        <taxon>Sulfurovaceae</taxon>
        <taxon>Sulfurovum</taxon>
        <taxon>environmental samples</taxon>
    </lineage>
</organism>